<protein>
    <submittedName>
        <fullName evidence="2">Uncharacterized protein</fullName>
    </submittedName>
</protein>
<gene>
    <name evidence="2" type="ORF">H5410_013778</name>
</gene>
<keyword evidence="1" id="KW-0472">Membrane</keyword>
<accession>A0A9J5ZPE9</accession>
<keyword evidence="3" id="KW-1185">Reference proteome</keyword>
<feature type="transmembrane region" description="Helical" evidence="1">
    <location>
        <begin position="189"/>
        <end position="210"/>
    </location>
</feature>
<dbReference type="EMBL" id="JACXVP010000003">
    <property type="protein sequence ID" value="KAG5613954.1"/>
    <property type="molecule type" value="Genomic_DNA"/>
</dbReference>
<evidence type="ECO:0000313" key="2">
    <source>
        <dbReference type="EMBL" id="KAG5613954.1"/>
    </source>
</evidence>
<evidence type="ECO:0000313" key="3">
    <source>
        <dbReference type="Proteomes" id="UP000824120"/>
    </source>
</evidence>
<keyword evidence="1" id="KW-0812">Transmembrane</keyword>
<evidence type="ECO:0000256" key="1">
    <source>
        <dbReference type="SAM" id="Phobius"/>
    </source>
</evidence>
<name>A0A9J5ZPE9_SOLCO</name>
<keyword evidence="1" id="KW-1133">Transmembrane helix</keyword>
<dbReference type="AlphaFoldDB" id="A0A9J5ZPE9"/>
<organism evidence="2 3">
    <name type="scientific">Solanum commersonii</name>
    <name type="common">Commerson's wild potato</name>
    <name type="synonym">Commerson's nightshade</name>
    <dbReference type="NCBI Taxonomy" id="4109"/>
    <lineage>
        <taxon>Eukaryota</taxon>
        <taxon>Viridiplantae</taxon>
        <taxon>Streptophyta</taxon>
        <taxon>Embryophyta</taxon>
        <taxon>Tracheophyta</taxon>
        <taxon>Spermatophyta</taxon>
        <taxon>Magnoliopsida</taxon>
        <taxon>eudicotyledons</taxon>
        <taxon>Gunneridae</taxon>
        <taxon>Pentapetalae</taxon>
        <taxon>asterids</taxon>
        <taxon>lamiids</taxon>
        <taxon>Solanales</taxon>
        <taxon>Solanaceae</taxon>
        <taxon>Solanoideae</taxon>
        <taxon>Solaneae</taxon>
        <taxon>Solanum</taxon>
    </lineage>
</organism>
<proteinExistence type="predicted"/>
<dbReference type="Proteomes" id="UP000824120">
    <property type="component" value="Chromosome 3"/>
</dbReference>
<reference evidence="2 3" key="1">
    <citation type="submission" date="2020-09" db="EMBL/GenBank/DDBJ databases">
        <title>De no assembly of potato wild relative species, Solanum commersonii.</title>
        <authorList>
            <person name="Cho K."/>
        </authorList>
    </citation>
    <scope>NUCLEOTIDE SEQUENCE [LARGE SCALE GENOMIC DNA]</scope>
    <source>
        <strain evidence="2">LZ3.2</strain>
        <tissue evidence="2">Leaf</tissue>
    </source>
</reference>
<sequence length="221" mass="24960">MEPVGPHGQTGLFSRSNGIQSDYGFNWSPRPNRPIFKVKQAPDLVNPLFCKFSCAIVHEFLILVMEPVGPHGQTGPFSMSNDPQSSQLVPTVKSAHSQGQIIPKVASWSPTRKPFHFQGQTRPRAGKPPILPISCAIVHRYLVIRNFDVMFFQKISWTSIKTLVMEPVGPYGQINHFQGQTSLEQLNPYFAYFCVIVHGFLVIQNYNVIFDKKFHGRPLKP</sequence>
<comment type="caution">
    <text evidence="2">The sequence shown here is derived from an EMBL/GenBank/DDBJ whole genome shotgun (WGS) entry which is preliminary data.</text>
</comment>